<protein>
    <submittedName>
        <fullName evidence="2">Uncharacterized protein</fullName>
    </submittedName>
</protein>
<comment type="caution">
    <text evidence="2">The sequence shown here is derived from an EMBL/GenBank/DDBJ whole genome shotgun (WGS) entry which is preliminary data.</text>
</comment>
<keyword evidence="3" id="KW-1185">Reference proteome</keyword>
<organism evidence="2 3">
    <name type="scientific">Paenibacillus xanthanilyticus</name>
    <dbReference type="NCBI Taxonomy" id="1783531"/>
    <lineage>
        <taxon>Bacteria</taxon>
        <taxon>Bacillati</taxon>
        <taxon>Bacillota</taxon>
        <taxon>Bacilli</taxon>
        <taxon>Bacillales</taxon>
        <taxon>Paenibacillaceae</taxon>
        <taxon>Paenibacillus</taxon>
    </lineage>
</organism>
<evidence type="ECO:0000313" key="2">
    <source>
        <dbReference type="EMBL" id="MFC4098942.1"/>
    </source>
</evidence>
<dbReference type="RefSeq" id="WP_377717636.1">
    <property type="nucleotide sequence ID" value="NZ_JBHSAM010000014.1"/>
</dbReference>
<accession>A0ABV8JVI7</accession>
<gene>
    <name evidence="2" type="ORF">ACFOZ8_04655</name>
</gene>
<proteinExistence type="predicted"/>
<dbReference type="EMBL" id="JBHSAM010000014">
    <property type="protein sequence ID" value="MFC4098942.1"/>
    <property type="molecule type" value="Genomic_DNA"/>
</dbReference>
<name>A0ABV8JVI7_9BACL</name>
<evidence type="ECO:0000256" key="1">
    <source>
        <dbReference type="SAM" id="MobiDB-lite"/>
    </source>
</evidence>
<sequence length="54" mass="6084">MSEEREISENESNAEEQNVAEVQDLPEELSEDQMADTQGGWGGGRNYRPRVRGC</sequence>
<feature type="region of interest" description="Disordered" evidence="1">
    <location>
        <begin position="1"/>
        <end position="54"/>
    </location>
</feature>
<evidence type="ECO:0000313" key="3">
    <source>
        <dbReference type="Proteomes" id="UP001595715"/>
    </source>
</evidence>
<feature type="compositionally biased region" description="Acidic residues" evidence="1">
    <location>
        <begin position="24"/>
        <end position="34"/>
    </location>
</feature>
<dbReference type="Proteomes" id="UP001595715">
    <property type="component" value="Unassembled WGS sequence"/>
</dbReference>
<reference evidence="3" key="1">
    <citation type="journal article" date="2019" name="Int. J. Syst. Evol. Microbiol.">
        <title>The Global Catalogue of Microorganisms (GCM) 10K type strain sequencing project: providing services to taxonomists for standard genome sequencing and annotation.</title>
        <authorList>
            <consortium name="The Broad Institute Genomics Platform"/>
            <consortium name="The Broad Institute Genome Sequencing Center for Infectious Disease"/>
            <person name="Wu L."/>
            <person name="Ma J."/>
        </authorList>
    </citation>
    <scope>NUCLEOTIDE SEQUENCE [LARGE SCALE GENOMIC DNA]</scope>
    <source>
        <strain evidence="3">IBRC-M 10987</strain>
    </source>
</reference>